<comment type="caution">
    <text evidence="1">The sequence shown here is derived from an EMBL/GenBank/DDBJ whole genome shotgun (WGS) entry which is preliminary data.</text>
</comment>
<accession>A0AA88IBI2</accession>
<evidence type="ECO:0000313" key="1">
    <source>
        <dbReference type="EMBL" id="KAK2727975.1"/>
    </source>
</evidence>
<proteinExistence type="predicted"/>
<dbReference type="InterPro" id="IPR036140">
    <property type="entry name" value="PFN_sf"/>
</dbReference>
<dbReference type="Gene3D" id="3.30.450.30">
    <property type="entry name" value="Dynein light chain 2a, cytoplasmic"/>
    <property type="match status" value="1"/>
</dbReference>
<dbReference type="Proteomes" id="UP001187531">
    <property type="component" value="Unassembled WGS sequence"/>
</dbReference>
<dbReference type="Pfam" id="PF00235">
    <property type="entry name" value="Profilin"/>
    <property type="match status" value="1"/>
</dbReference>
<dbReference type="InterPro" id="IPR048278">
    <property type="entry name" value="PFN"/>
</dbReference>
<dbReference type="AlphaFoldDB" id="A0AA88IBI2"/>
<name>A0AA88IBI2_ARTSF</name>
<gene>
    <name evidence="1" type="ORF">QYM36_008449</name>
</gene>
<evidence type="ECO:0000313" key="2">
    <source>
        <dbReference type="Proteomes" id="UP001187531"/>
    </source>
</evidence>
<protein>
    <submittedName>
        <fullName evidence="1">Uncharacterized protein</fullName>
    </submittedName>
</protein>
<dbReference type="SUPFAM" id="SSF55770">
    <property type="entry name" value="Profilin (actin-binding protein)"/>
    <property type="match status" value="1"/>
</dbReference>
<dbReference type="GO" id="GO:0003779">
    <property type="term" value="F:actin binding"/>
    <property type="evidence" value="ECO:0007669"/>
    <property type="project" value="InterPro"/>
</dbReference>
<reference evidence="1" key="1">
    <citation type="submission" date="2023-07" db="EMBL/GenBank/DDBJ databases">
        <title>Chromosome-level genome assembly of Artemia franciscana.</title>
        <authorList>
            <person name="Jo E."/>
        </authorList>
    </citation>
    <scope>NUCLEOTIDE SEQUENCE</scope>
    <source>
        <tissue evidence="1">Whole body</tissue>
    </source>
</reference>
<sequence>MYSWINQIENELLSKGIKEAAIIGVDGSTLAKSKNFLITTDQFKILETFDMKEFRKKGFKVGYSYFWLIGECLGEFLAENKKHCLYVVKTDQLYIIALYDEKICRTGPAIVGEFADLRKGSAFNQSKWLKDKTRGVSPAYELFWFRKSMEPSYIDSRLIMPYYDEPYSDSEQDESELANTAEEDIVVPSIMEEENMEGLFQFGTLNDLFSWRRSKVY</sequence>
<organism evidence="1 2">
    <name type="scientific">Artemia franciscana</name>
    <name type="common">Brine shrimp</name>
    <name type="synonym">Artemia sanfranciscana</name>
    <dbReference type="NCBI Taxonomy" id="6661"/>
    <lineage>
        <taxon>Eukaryota</taxon>
        <taxon>Metazoa</taxon>
        <taxon>Ecdysozoa</taxon>
        <taxon>Arthropoda</taxon>
        <taxon>Crustacea</taxon>
        <taxon>Branchiopoda</taxon>
        <taxon>Anostraca</taxon>
        <taxon>Artemiidae</taxon>
        <taxon>Artemia</taxon>
    </lineage>
</organism>
<dbReference type="EMBL" id="JAVRJZ010000001">
    <property type="protein sequence ID" value="KAK2727975.1"/>
    <property type="molecule type" value="Genomic_DNA"/>
</dbReference>
<keyword evidence="2" id="KW-1185">Reference proteome</keyword>